<reference evidence="3 4" key="1">
    <citation type="submission" date="2017-02" db="EMBL/GenBank/DDBJ databases">
        <authorList>
            <person name="Peterson S.W."/>
        </authorList>
    </citation>
    <scope>NUCLEOTIDE SEQUENCE [LARGE SCALE GENOMIC DNA]</scope>
    <source>
        <strain evidence="3 4">DSM 21481</strain>
    </source>
</reference>
<gene>
    <name evidence="3" type="ORF">SAMN04324258_3947</name>
</gene>
<evidence type="ECO:0008006" key="5">
    <source>
        <dbReference type="Google" id="ProtNLM"/>
    </source>
</evidence>
<organism evidence="3 4">
    <name type="scientific">Krasilnikoviella flava</name>
    <dbReference type="NCBI Taxonomy" id="526729"/>
    <lineage>
        <taxon>Bacteria</taxon>
        <taxon>Bacillati</taxon>
        <taxon>Actinomycetota</taxon>
        <taxon>Actinomycetes</taxon>
        <taxon>Micrococcales</taxon>
        <taxon>Promicromonosporaceae</taxon>
        <taxon>Krasilnikoviella</taxon>
    </lineage>
</organism>
<keyword evidence="2" id="KW-1133">Transmembrane helix</keyword>
<protein>
    <recommendedName>
        <fullName evidence="5">Cell division protein FtsL</fullName>
    </recommendedName>
</protein>
<evidence type="ECO:0000313" key="3">
    <source>
        <dbReference type="EMBL" id="SKC79442.1"/>
    </source>
</evidence>
<sequence>MSALRAPASPGTRPAAAPRRAPLTSLPGGAADRGRRLDAVRAPLQATSGVPFLVLCAVILAGALLAALLLNTSMARGSYEASRLQAEVGHVAQDVQSHQEKLRAAEASLAERATRLGMVPAEDPTMISIEKRAKVGVGEADAGADATLGP</sequence>
<evidence type="ECO:0000256" key="1">
    <source>
        <dbReference type="SAM" id="MobiDB-lite"/>
    </source>
</evidence>
<keyword evidence="4" id="KW-1185">Reference proteome</keyword>
<name>A0A1T5LTX9_9MICO</name>
<proteinExistence type="predicted"/>
<accession>A0A1T5LTX9</accession>
<dbReference type="Proteomes" id="UP000189777">
    <property type="component" value="Unassembled WGS sequence"/>
</dbReference>
<evidence type="ECO:0000256" key="2">
    <source>
        <dbReference type="SAM" id="Phobius"/>
    </source>
</evidence>
<evidence type="ECO:0000313" key="4">
    <source>
        <dbReference type="Proteomes" id="UP000189777"/>
    </source>
</evidence>
<dbReference type="EMBL" id="FUZQ01000007">
    <property type="protein sequence ID" value="SKC79442.1"/>
    <property type="molecule type" value="Genomic_DNA"/>
</dbReference>
<dbReference type="AlphaFoldDB" id="A0A1T5LTX9"/>
<dbReference type="RefSeq" id="WP_176168932.1">
    <property type="nucleotide sequence ID" value="NZ_FUZQ01000007.1"/>
</dbReference>
<keyword evidence="2" id="KW-0812">Transmembrane</keyword>
<feature type="region of interest" description="Disordered" evidence="1">
    <location>
        <begin position="1"/>
        <end position="32"/>
    </location>
</feature>
<feature type="transmembrane region" description="Helical" evidence="2">
    <location>
        <begin position="50"/>
        <end position="70"/>
    </location>
</feature>
<dbReference type="STRING" id="526729.SAMN04324258_3947"/>
<keyword evidence="2" id="KW-0472">Membrane</keyword>
<feature type="compositionally biased region" description="Low complexity" evidence="1">
    <location>
        <begin position="1"/>
        <end position="27"/>
    </location>
</feature>